<name>A0AAV3PA14_LITER</name>
<dbReference type="Pfam" id="PF22936">
    <property type="entry name" value="Pol_BBD"/>
    <property type="match status" value="1"/>
</dbReference>
<dbReference type="InterPro" id="IPR013103">
    <property type="entry name" value="RVT_2"/>
</dbReference>
<proteinExistence type="predicted"/>
<keyword evidence="5" id="KW-1185">Reference proteome</keyword>
<evidence type="ECO:0000313" key="5">
    <source>
        <dbReference type="Proteomes" id="UP001454036"/>
    </source>
</evidence>
<comment type="caution">
    <text evidence="4">The sequence shown here is derived from an EMBL/GenBank/DDBJ whole genome shotgun (WGS) entry which is preliminary data.</text>
</comment>
<evidence type="ECO:0008006" key="6">
    <source>
        <dbReference type="Google" id="ProtNLM"/>
    </source>
</evidence>
<dbReference type="InterPro" id="IPR054722">
    <property type="entry name" value="PolX-like_BBD"/>
</dbReference>
<feature type="domain" description="Retrovirus-related Pol polyprotein from transposon TNT 1-94-like beta-barrel" evidence="3">
    <location>
        <begin position="112"/>
        <end position="147"/>
    </location>
</feature>
<feature type="compositionally biased region" description="Polar residues" evidence="1">
    <location>
        <begin position="172"/>
        <end position="192"/>
    </location>
</feature>
<organism evidence="4 5">
    <name type="scientific">Lithospermum erythrorhizon</name>
    <name type="common">Purple gromwell</name>
    <name type="synonym">Lithospermum officinale var. erythrorhizon</name>
    <dbReference type="NCBI Taxonomy" id="34254"/>
    <lineage>
        <taxon>Eukaryota</taxon>
        <taxon>Viridiplantae</taxon>
        <taxon>Streptophyta</taxon>
        <taxon>Embryophyta</taxon>
        <taxon>Tracheophyta</taxon>
        <taxon>Spermatophyta</taxon>
        <taxon>Magnoliopsida</taxon>
        <taxon>eudicotyledons</taxon>
        <taxon>Gunneridae</taxon>
        <taxon>Pentapetalae</taxon>
        <taxon>asterids</taxon>
        <taxon>lamiids</taxon>
        <taxon>Boraginales</taxon>
        <taxon>Boraginaceae</taxon>
        <taxon>Boraginoideae</taxon>
        <taxon>Lithospermeae</taxon>
        <taxon>Lithospermum</taxon>
    </lineage>
</organism>
<reference evidence="4 5" key="1">
    <citation type="submission" date="2024-01" db="EMBL/GenBank/DDBJ databases">
        <title>The complete chloroplast genome sequence of Lithospermum erythrorhizon: insights into the phylogenetic relationship among Boraginaceae species and the maternal lineages of purple gromwells.</title>
        <authorList>
            <person name="Okada T."/>
            <person name="Watanabe K."/>
        </authorList>
    </citation>
    <scope>NUCLEOTIDE SEQUENCE [LARGE SCALE GENOMIC DNA]</scope>
</reference>
<feature type="domain" description="Reverse transcriptase Ty1/copia-type" evidence="2">
    <location>
        <begin position="233"/>
        <end position="323"/>
    </location>
</feature>
<dbReference type="Proteomes" id="UP001454036">
    <property type="component" value="Unassembled WGS sequence"/>
</dbReference>
<protein>
    <recommendedName>
        <fullName evidence="6">Gag-pol polyprotein</fullName>
    </recommendedName>
</protein>
<evidence type="ECO:0000256" key="1">
    <source>
        <dbReference type="SAM" id="MobiDB-lite"/>
    </source>
</evidence>
<dbReference type="EMBL" id="BAABME010001175">
    <property type="protein sequence ID" value="GAA0148033.1"/>
    <property type="molecule type" value="Genomic_DNA"/>
</dbReference>
<dbReference type="AlphaFoldDB" id="A0AAV3PA14"/>
<sequence>MMNSSTNVLEEILTKGKIHGDNSGIGFTGDHNMQRVAAPVTLTYGSTHRTQNRGVWRCHYCGNRGHIAPYCYRLYGKGKRKYSIHKTQWVNKEAVVSQVPYTSLKATARFGWYFDSGCSRHMACSRDCLTNLEVHQGEHVTFGNGAKGKLLVIDQERKIEKEETDEEGGTTASDTQTKHAATSESTAVNETSPEPAARIQKDHPVDNIIGQLNGGITTRRKERVDYRNMSGFAFLNGIIEEEIYVEQPKGFVDADHPENVYKLKKALYGLKHAPRAWYERHTKFLIEDGYSQGGVNNTLFFKREKAQIMIAQIYVDDIVFGGMSDHQTKWCNTLSDR</sequence>
<accession>A0AAV3PA14</accession>
<dbReference type="Pfam" id="PF07727">
    <property type="entry name" value="RVT_2"/>
    <property type="match status" value="1"/>
</dbReference>
<feature type="region of interest" description="Disordered" evidence="1">
    <location>
        <begin position="160"/>
        <end position="204"/>
    </location>
</feature>
<evidence type="ECO:0000313" key="4">
    <source>
        <dbReference type="EMBL" id="GAA0148033.1"/>
    </source>
</evidence>
<evidence type="ECO:0000259" key="3">
    <source>
        <dbReference type="Pfam" id="PF22936"/>
    </source>
</evidence>
<evidence type="ECO:0000259" key="2">
    <source>
        <dbReference type="Pfam" id="PF07727"/>
    </source>
</evidence>
<gene>
    <name evidence="4" type="ORF">LIER_07583</name>
</gene>